<proteinExistence type="predicted"/>
<name>A0A5J5BQV6_9ASTE</name>
<protein>
    <submittedName>
        <fullName evidence="1">Uncharacterized protein</fullName>
    </submittedName>
</protein>
<keyword evidence="2" id="KW-1185">Reference proteome</keyword>
<reference evidence="1 2" key="1">
    <citation type="submission" date="2019-09" db="EMBL/GenBank/DDBJ databases">
        <title>A chromosome-level genome assembly of the Chinese tupelo Nyssa sinensis.</title>
        <authorList>
            <person name="Yang X."/>
            <person name="Kang M."/>
            <person name="Yang Y."/>
            <person name="Xiong H."/>
            <person name="Wang M."/>
            <person name="Zhang Z."/>
            <person name="Wang Z."/>
            <person name="Wu H."/>
            <person name="Ma T."/>
            <person name="Liu J."/>
            <person name="Xi Z."/>
        </authorList>
    </citation>
    <scope>NUCLEOTIDE SEQUENCE [LARGE SCALE GENOMIC DNA]</scope>
    <source>
        <strain evidence="1">J267</strain>
        <tissue evidence="1">Leaf</tissue>
    </source>
</reference>
<organism evidence="1 2">
    <name type="scientific">Nyssa sinensis</name>
    <dbReference type="NCBI Taxonomy" id="561372"/>
    <lineage>
        <taxon>Eukaryota</taxon>
        <taxon>Viridiplantae</taxon>
        <taxon>Streptophyta</taxon>
        <taxon>Embryophyta</taxon>
        <taxon>Tracheophyta</taxon>
        <taxon>Spermatophyta</taxon>
        <taxon>Magnoliopsida</taxon>
        <taxon>eudicotyledons</taxon>
        <taxon>Gunneridae</taxon>
        <taxon>Pentapetalae</taxon>
        <taxon>asterids</taxon>
        <taxon>Cornales</taxon>
        <taxon>Nyssaceae</taxon>
        <taxon>Nyssa</taxon>
    </lineage>
</organism>
<accession>A0A5J5BQV6</accession>
<evidence type="ECO:0000313" key="1">
    <source>
        <dbReference type="EMBL" id="KAA8544102.1"/>
    </source>
</evidence>
<evidence type="ECO:0000313" key="2">
    <source>
        <dbReference type="Proteomes" id="UP000325577"/>
    </source>
</evidence>
<sequence length="81" mass="9260">MIPTTNIDDDSRRHQPCHHSQSLVASAFCVYRLIEVMNVEIANIGKESTSEQKEKIQEMLQWCLDVCIPNVGNLLVIDFNE</sequence>
<dbReference type="EMBL" id="CM018034">
    <property type="protein sequence ID" value="KAA8544102.1"/>
    <property type="molecule type" value="Genomic_DNA"/>
</dbReference>
<dbReference type="AlphaFoldDB" id="A0A5J5BQV6"/>
<gene>
    <name evidence="1" type="ORF">F0562_022114</name>
</gene>
<dbReference type="Proteomes" id="UP000325577">
    <property type="component" value="Linkage Group LG11"/>
</dbReference>